<dbReference type="Proteomes" id="UP001165160">
    <property type="component" value="Unassembled WGS sequence"/>
</dbReference>
<dbReference type="EMBL" id="BRXX01000627">
    <property type="protein sequence ID" value="GMH50367.1"/>
    <property type="molecule type" value="Genomic_DNA"/>
</dbReference>
<evidence type="ECO:0000256" key="6">
    <source>
        <dbReference type="SAM" id="Phobius"/>
    </source>
</evidence>
<dbReference type="PANTHER" id="PTHR38894:SF1">
    <property type="entry name" value="TRANSMEMBRANE PROTEIN"/>
    <property type="match status" value="1"/>
</dbReference>
<evidence type="ECO:0000256" key="5">
    <source>
        <dbReference type="SAM" id="MobiDB-lite"/>
    </source>
</evidence>
<dbReference type="GO" id="GO:0016020">
    <property type="term" value="C:membrane"/>
    <property type="evidence" value="ECO:0007669"/>
    <property type="project" value="UniProtKB-SubCell"/>
</dbReference>
<evidence type="ECO:0000313" key="8">
    <source>
        <dbReference type="Proteomes" id="UP001165160"/>
    </source>
</evidence>
<dbReference type="Pfam" id="PF08507">
    <property type="entry name" value="COPI_assoc"/>
    <property type="match status" value="1"/>
</dbReference>
<feature type="transmembrane region" description="Helical" evidence="6">
    <location>
        <begin position="197"/>
        <end position="218"/>
    </location>
</feature>
<protein>
    <submittedName>
        <fullName evidence="7">Uncharacterized protein</fullName>
    </submittedName>
</protein>
<evidence type="ECO:0000256" key="4">
    <source>
        <dbReference type="ARBA" id="ARBA00023136"/>
    </source>
</evidence>
<keyword evidence="3 6" id="KW-1133">Transmembrane helix</keyword>
<evidence type="ECO:0000313" key="7">
    <source>
        <dbReference type="EMBL" id="GMH50367.1"/>
    </source>
</evidence>
<dbReference type="InterPro" id="IPR013714">
    <property type="entry name" value="Golgi_TVP15"/>
</dbReference>
<feature type="transmembrane region" description="Helical" evidence="6">
    <location>
        <begin position="116"/>
        <end position="135"/>
    </location>
</feature>
<accession>A0A9W6Z9B8</accession>
<evidence type="ECO:0000256" key="2">
    <source>
        <dbReference type="ARBA" id="ARBA00022692"/>
    </source>
</evidence>
<comment type="subcellular location">
    <subcellularLocation>
        <location evidence="1">Membrane</location>
        <topology evidence="1">Multi-pass membrane protein</topology>
    </subcellularLocation>
</comment>
<feature type="region of interest" description="Disordered" evidence="5">
    <location>
        <begin position="1"/>
        <end position="55"/>
    </location>
</feature>
<sequence>MSTSAHDDNPFVQSPANQGYAPPPVVPATPHDPHVPSWAAAQPTTSSTDQSSSLLSNENSITDPFLTSLTSVPPPAAAPQLQSANSKLNEYGNANSYQTTDKASDDLPRLILLMRLYNMGISVFMAFAAFTSLLTDDFARAVLAVYVMCFATLLCCFETHLKAVSMSISQNCGFMYNAKGRVFFMVFVSLLCFSQGLLGKIAGCFMFVNAMFSFYIMFKHPEFEDIHKKYGMESAEEIAARRGMNYAIENPEVMQRGVNVGVNWARENPEQAVGAAHWAHQNQLPVVTVV</sequence>
<keyword evidence="8" id="KW-1185">Reference proteome</keyword>
<keyword evidence="2 6" id="KW-0812">Transmembrane</keyword>
<comment type="caution">
    <text evidence="7">The sequence shown here is derived from an EMBL/GenBank/DDBJ whole genome shotgun (WGS) entry which is preliminary data.</text>
</comment>
<dbReference type="PANTHER" id="PTHR38894">
    <property type="entry name" value="TRANSMEMBRANE PROTEIN"/>
    <property type="match status" value="1"/>
</dbReference>
<reference evidence="8" key="1">
    <citation type="journal article" date="2023" name="Commun. Biol.">
        <title>Genome analysis of Parmales, the sister group of diatoms, reveals the evolutionary specialization of diatoms from phago-mixotrophs to photoautotrophs.</title>
        <authorList>
            <person name="Ban H."/>
            <person name="Sato S."/>
            <person name="Yoshikawa S."/>
            <person name="Yamada K."/>
            <person name="Nakamura Y."/>
            <person name="Ichinomiya M."/>
            <person name="Sato N."/>
            <person name="Blanc-Mathieu R."/>
            <person name="Endo H."/>
            <person name="Kuwata A."/>
            <person name="Ogata H."/>
        </authorList>
    </citation>
    <scope>NUCLEOTIDE SEQUENCE [LARGE SCALE GENOMIC DNA]</scope>
    <source>
        <strain evidence="8">NIES 3699</strain>
    </source>
</reference>
<keyword evidence="4 6" id="KW-0472">Membrane</keyword>
<feature type="transmembrane region" description="Helical" evidence="6">
    <location>
        <begin position="141"/>
        <end position="161"/>
    </location>
</feature>
<organism evidence="7 8">
    <name type="scientific">Triparma verrucosa</name>
    <dbReference type="NCBI Taxonomy" id="1606542"/>
    <lineage>
        <taxon>Eukaryota</taxon>
        <taxon>Sar</taxon>
        <taxon>Stramenopiles</taxon>
        <taxon>Ochrophyta</taxon>
        <taxon>Bolidophyceae</taxon>
        <taxon>Parmales</taxon>
        <taxon>Triparmaceae</taxon>
        <taxon>Triparma</taxon>
    </lineage>
</organism>
<feature type="compositionally biased region" description="Low complexity" evidence="5">
    <location>
        <begin position="44"/>
        <end position="55"/>
    </location>
</feature>
<gene>
    <name evidence="7" type="ORF">TrVE_jg2243</name>
</gene>
<proteinExistence type="predicted"/>
<evidence type="ECO:0000256" key="1">
    <source>
        <dbReference type="ARBA" id="ARBA00004141"/>
    </source>
</evidence>
<name>A0A9W6Z9B8_9STRA</name>
<dbReference type="AlphaFoldDB" id="A0A9W6Z9B8"/>
<evidence type="ECO:0000256" key="3">
    <source>
        <dbReference type="ARBA" id="ARBA00022989"/>
    </source>
</evidence>